<comment type="caution">
    <text evidence="2">The sequence shown here is derived from an EMBL/GenBank/DDBJ whole genome shotgun (WGS) entry which is preliminary data.</text>
</comment>
<accession>A0A2N7WE75</accession>
<dbReference type="AlphaFoldDB" id="A0A2N7WE75"/>
<reference evidence="2 3" key="1">
    <citation type="submission" date="2018-01" db="EMBL/GenBank/DDBJ databases">
        <title>Whole genome analyses suggest that Burkholderia sensu lato contains two further novel genera in the rhizoxinica-symbiotica group Mycetohabitans gen. nov., and Trinickia gen. nov.: implications for the evolution of diazotrophy and nodulation in the Burkholderiaceae.</title>
        <authorList>
            <person name="Estrada-de los Santos P."/>
            <person name="Palmer M."/>
            <person name="Chavez-Ramirez B."/>
            <person name="Beukes C."/>
            <person name="Steenkamp E.T."/>
            <person name="Hirsch A.M."/>
            <person name="Manyaka P."/>
            <person name="Maluk M."/>
            <person name="Lafos M."/>
            <person name="Crook M."/>
            <person name="Gross E."/>
            <person name="Simon M.F."/>
            <person name="Bueno dos Reis Junior F."/>
            <person name="Poole P.S."/>
            <person name="Venter S.N."/>
            <person name="James E.K."/>
        </authorList>
    </citation>
    <scope>NUCLEOTIDE SEQUENCE [LARGE SCALE GENOMIC DNA]</scope>
    <source>
        <strain evidence="2 3">GP25-8</strain>
    </source>
</reference>
<feature type="region of interest" description="Disordered" evidence="1">
    <location>
        <begin position="30"/>
        <end position="50"/>
    </location>
</feature>
<feature type="compositionally biased region" description="Polar residues" evidence="1">
    <location>
        <begin position="38"/>
        <end position="50"/>
    </location>
</feature>
<sequence length="590" mass="67616">MQSDYARAYVIAADIVDYVREQLSYGSANQKWNDKNAETSQNERQANPSSAPIHEALMRTQFIDHYSGRYLPESKMRRFALSQTHRSEEQRDLARRIRHAFMWSETPEPDDAPQAGAQRADTHSDFVALAQAVLQYKPRLLAQTAYVVRAGNDNHMAALAYTGARYRFDSSYVVQLMQMPGHTFCRIGMPAWPEERWWVIDPWPRDAYPVRFEHHLGYGCSELLVSKPGKGAPDSDEKEQRYAALNSLMAEGLRDFREKTWPDVKKPTLTMHNCLYPTKDSISWLYTVLVRQPDVELTPRYERISRRHEEARIVVAGTIKDVKAKLKYGSKNQAWNFDSDPAGGPQSASQSQKRLAEVSMRLNFLREPPAGHLSDEEMRRFADADHGNATYRIDVAGKIRRLLSCEPAGSEQAADDQKALEKLREEVLVGKPRLLAYAALGAEVGNCGEFACVSYMLARQRFGPEYMVHFATTAIPEHQFCVVGMKDWPLSDWWVIDAWPRDAYPVLAKHYFAHENIRLGDGKPGKGVPHSPEKEQRYVRFRDDVARRFEEYRQSRATNSANTKSLAQALPNMYNCLYPTADPVKWRYRL</sequence>
<evidence type="ECO:0000313" key="3">
    <source>
        <dbReference type="Proteomes" id="UP000235347"/>
    </source>
</evidence>
<proteinExistence type="predicted"/>
<protein>
    <submittedName>
        <fullName evidence="2">Uncharacterized protein</fullName>
    </submittedName>
</protein>
<keyword evidence="3" id="KW-1185">Reference proteome</keyword>
<evidence type="ECO:0000313" key="2">
    <source>
        <dbReference type="EMBL" id="PMS27645.1"/>
    </source>
</evidence>
<organism evidence="2 3">
    <name type="scientific">Trinickia soli</name>
    <dbReference type="NCBI Taxonomy" id="380675"/>
    <lineage>
        <taxon>Bacteria</taxon>
        <taxon>Pseudomonadati</taxon>
        <taxon>Pseudomonadota</taxon>
        <taxon>Betaproteobacteria</taxon>
        <taxon>Burkholderiales</taxon>
        <taxon>Burkholderiaceae</taxon>
        <taxon>Trinickia</taxon>
    </lineage>
</organism>
<dbReference type="Proteomes" id="UP000235347">
    <property type="component" value="Unassembled WGS sequence"/>
</dbReference>
<dbReference type="EMBL" id="PNYB01000002">
    <property type="protein sequence ID" value="PMS27645.1"/>
    <property type="molecule type" value="Genomic_DNA"/>
</dbReference>
<evidence type="ECO:0000256" key="1">
    <source>
        <dbReference type="SAM" id="MobiDB-lite"/>
    </source>
</evidence>
<gene>
    <name evidence="2" type="ORF">C0Z19_02900</name>
</gene>
<name>A0A2N7WE75_9BURK</name>